<gene>
    <name evidence="2" type="ORF">SDC9_193932</name>
</gene>
<dbReference type="AlphaFoldDB" id="A0A645I628"/>
<accession>A0A645I628</accession>
<reference evidence="2" key="1">
    <citation type="submission" date="2019-08" db="EMBL/GenBank/DDBJ databases">
        <authorList>
            <person name="Kucharzyk K."/>
            <person name="Murdoch R.W."/>
            <person name="Higgins S."/>
            <person name="Loffler F."/>
        </authorList>
    </citation>
    <scope>NUCLEOTIDE SEQUENCE</scope>
</reference>
<protein>
    <submittedName>
        <fullName evidence="2">Uncharacterized protein</fullName>
    </submittedName>
</protein>
<feature type="region of interest" description="Disordered" evidence="1">
    <location>
        <begin position="18"/>
        <end position="48"/>
    </location>
</feature>
<name>A0A645I628_9ZZZZ</name>
<feature type="compositionally biased region" description="Basic and acidic residues" evidence="1">
    <location>
        <begin position="31"/>
        <end position="44"/>
    </location>
</feature>
<dbReference type="EMBL" id="VSSQ01106954">
    <property type="protein sequence ID" value="MPN46346.1"/>
    <property type="molecule type" value="Genomic_DNA"/>
</dbReference>
<evidence type="ECO:0000313" key="2">
    <source>
        <dbReference type="EMBL" id="MPN46346.1"/>
    </source>
</evidence>
<comment type="caution">
    <text evidence="2">The sequence shown here is derived from an EMBL/GenBank/DDBJ whole genome shotgun (WGS) entry which is preliminary data.</text>
</comment>
<sequence>MSQCDRPVFVDGLECAIGGIEAGQPQDPDTDQQHGQESDHENQPRLDTQICQHFNYSFSLNPDRRIRDLPGQHS</sequence>
<organism evidence="2">
    <name type="scientific">bioreactor metagenome</name>
    <dbReference type="NCBI Taxonomy" id="1076179"/>
    <lineage>
        <taxon>unclassified sequences</taxon>
        <taxon>metagenomes</taxon>
        <taxon>ecological metagenomes</taxon>
    </lineage>
</organism>
<evidence type="ECO:0000256" key="1">
    <source>
        <dbReference type="SAM" id="MobiDB-lite"/>
    </source>
</evidence>
<proteinExistence type="predicted"/>